<dbReference type="HOGENOM" id="CLU_2885306_0_0_1"/>
<dbReference type="EMBL" id="KN818247">
    <property type="protein sequence ID" value="KIL64726.1"/>
    <property type="molecule type" value="Genomic_DNA"/>
</dbReference>
<evidence type="ECO:0000313" key="2">
    <source>
        <dbReference type="Proteomes" id="UP000054549"/>
    </source>
</evidence>
<dbReference type="InParanoid" id="A0A0C2X627"/>
<proteinExistence type="predicted"/>
<dbReference type="AlphaFoldDB" id="A0A0C2X627"/>
<evidence type="ECO:0000313" key="1">
    <source>
        <dbReference type="EMBL" id="KIL64726.1"/>
    </source>
</evidence>
<name>A0A0C2X627_AMAMK</name>
<sequence length="63" mass="7364">MVRFAHCIAVLNPPRTRDGSQQHGQHDEERSKLITNFLSIRRLSSNMLVLRFRCRKIRVVSST</sequence>
<accession>A0A0C2X627</accession>
<keyword evidence="2" id="KW-1185">Reference proteome</keyword>
<gene>
    <name evidence="1" type="ORF">M378DRAFT_162858</name>
</gene>
<dbReference type="Proteomes" id="UP000054549">
    <property type="component" value="Unassembled WGS sequence"/>
</dbReference>
<protein>
    <submittedName>
        <fullName evidence="1">Uncharacterized protein</fullName>
    </submittedName>
</protein>
<reference evidence="1 2" key="1">
    <citation type="submission" date="2014-04" db="EMBL/GenBank/DDBJ databases">
        <title>Evolutionary Origins and Diversification of the Mycorrhizal Mutualists.</title>
        <authorList>
            <consortium name="DOE Joint Genome Institute"/>
            <consortium name="Mycorrhizal Genomics Consortium"/>
            <person name="Kohler A."/>
            <person name="Kuo A."/>
            <person name="Nagy L.G."/>
            <person name="Floudas D."/>
            <person name="Copeland A."/>
            <person name="Barry K.W."/>
            <person name="Cichocki N."/>
            <person name="Veneault-Fourrey C."/>
            <person name="LaButti K."/>
            <person name="Lindquist E.A."/>
            <person name="Lipzen A."/>
            <person name="Lundell T."/>
            <person name="Morin E."/>
            <person name="Murat C."/>
            <person name="Riley R."/>
            <person name="Ohm R."/>
            <person name="Sun H."/>
            <person name="Tunlid A."/>
            <person name="Henrissat B."/>
            <person name="Grigoriev I.V."/>
            <person name="Hibbett D.S."/>
            <person name="Martin F."/>
        </authorList>
    </citation>
    <scope>NUCLEOTIDE SEQUENCE [LARGE SCALE GENOMIC DNA]</scope>
    <source>
        <strain evidence="1 2">Koide BX008</strain>
    </source>
</reference>
<organism evidence="1 2">
    <name type="scientific">Amanita muscaria (strain Koide BX008)</name>
    <dbReference type="NCBI Taxonomy" id="946122"/>
    <lineage>
        <taxon>Eukaryota</taxon>
        <taxon>Fungi</taxon>
        <taxon>Dikarya</taxon>
        <taxon>Basidiomycota</taxon>
        <taxon>Agaricomycotina</taxon>
        <taxon>Agaricomycetes</taxon>
        <taxon>Agaricomycetidae</taxon>
        <taxon>Agaricales</taxon>
        <taxon>Pluteineae</taxon>
        <taxon>Amanitaceae</taxon>
        <taxon>Amanita</taxon>
    </lineage>
</organism>